<dbReference type="InterPro" id="IPR021104">
    <property type="entry name" value="KfrA_DNA-bd_N"/>
</dbReference>
<geneLocation type="plasmid" evidence="4">
    <name>plasmid_153kb</name>
</geneLocation>
<name>A0A0U1QTI3_YERP3</name>
<accession>A0A0U1QTI3</accession>
<reference evidence="3 4" key="1">
    <citation type="journal article" date="2007" name="PLoS Genet.">
        <title>The complete genome sequence of Yersinia pseudotuberculosis IP31758, the causative agent of Far East scarlet-like fever.</title>
        <authorList>
            <person name="Eppinger M."/>
            <person name="Rosovitz M.J."/>
            <person name="Fricke W.F."/>
            <person name="Rasko D.A."/>
            <person name="Kokorina G."/>
            <person name="Fayolle C."/>
            <person name="Lindler L.E."/>
            <person name="Carniel E."/>
            <person name="Ravel J."/>
        </authorList>
    </citation>
    <scope>NUCLEOTIDE SEQUENCE [LARGE SCALE GENOMIC DNA]</scope>
    <source>
        <strain evidence="3 4">IP 31758</strain>
        <plasmid evidence="4">Plasmid plasmid_153kb</plasmid>
    </source>
</reference>
<dbReference type="Pfam" id="PF11740">
    <property type="entry name" value="KfrA_N"/>
    <property type="match status" value="1"/>
</dbReference>
<evidence type="ECO:0000313" key="4">
    <source>
        <dbReference type="Proteomes" id="UP000002412"/>
    </source>
</evidence>
<evidence type="ECO:0000259" key="2">
    <source>
        <dbReference type="Pfam" id="PF11740"/>
    </source>
</evidence>
<dbReference type="AlphaFoldDB" id="A0A0U1QTI3"/>
<feature type="coiled-coil region" evidence="1">
    <location>
        <begin position="239"/>
        <end position="393"/>
    </location>
</feature>
<dbReference type="KEGG" id="ypi:YpsIP31758_B0071"/>
<protein>
    <recommendedName>
        <fullName evidence="2">KfrA N-terminal DNA-binding domain-containing protein</fullName>
    </recommendedName>
</protein>
<gene>
    <name evidence="3" type="ordered locus">YpsIP31758_B0071</name>
</gene>
<proteinExistence type="predicted"/>
<feature type="domain" description="KfrA N-terminal DNA-binding" evidence="2">
    <location>
        <begin position="151"/>
        <end position="256"/>
    </location>
</feature>
<evidence type="ECO:0000256" key="1">
    <source>
        <dbReference type="SAM" id="Coils"/>
    </source>
</evidence>
<organism evidence="3 4">
    <name type="scientific">Yersinia pseudotuberculosis serotype O:1b (strain IP 31758)</name>
    <dbReference type="NCBI Taxonomy" id="349747"/>
    <lineage>
        <taxon>Bacteria</taxon>
        <taxon>Pseudomonadati</taxon>
        <taxon>Pseudomonadota</taxon>
        <taxon>Gammaproteobacteria</taxon>
        <taxon>Enterobacterales</taxon>
        <taxon>Yersiniaceae</taxon>
        <taxon>Yersinia</taxon>
    </lineage>
</organism>
<keyword evidence="1" id="KW-0175">Coiled coil</keyword>
<evidence type="ECO:0000313" key="3">
    <source>
        <dbReference type="EMBL" id="ABS45692.1"/>
    </source>
</evidence>
<keyword evidence="3" id="KW-0614">Plasmid</keyword>
<dbReference type="EMBL" id="CP000719">
    <property type="protein sequence ID" value="ABS45692.1"/>
    <property type="molecule type" value="Genomic_DNA"/>
</dbReference>
<sequence length="485" mass="56244">MSHTVSKIIWPVQNLAYLTLVDKLYCLCTHLHESTKNHKFGNTSDNYSYQKYFYEKYRMYPYTYIYVRMIWLWICCHFVPHLVQAALKGSIWYRYGVIYVHIRMYFEVGTLMDDKLGSNGVDTAELERIMQKLEHVTGWQTMKAYDRTLLCCEELSKAGIAIPSWTSVRTMIGKGSAHDINRAKKDYREKQGLMLRKMDFLSQSLPPQLATMLSSIWEFACVEAKNRFSEDVSEWNSRLEEMQYKVDLATDQLEVAIRQRDSALDKLQGEQKLNGNLESQISELKATLQGEQKRSEARIEELQKQLSTVLLDRENIKTAYDELKESSELKIDKLEREVLSMANDAKQQQQRHSTLESAYAHLQAELAACNDDRSQIQRSLKDSERRLFELREETIKLQSTNDSYLRDIERLAADNAQKTAEISDRDELVINLRSEVSAVTGELKSKLDMLAIITANLNEAEARYKELVQVMSAKVITTKNTKTKK</sequence>
<dbReference type="HOGENOM" id="CLU_562516_0_0_6"/>
<dbReference type="Proteomes" id="UP000002412">
    <property type="component" value="Plasmid p_153kb"/>
</dbReference>